<organism evidence="2 3">
    <name type="scientific">Desulfocapsa sulfexigens (strain DSM 10523 / SB164P1)</name>
    <dbReference type="NCBI Taxonomy" id="1167006"/>
    <lineage>
        <taxon>Bacteria</taxon>
        <taxon>Pseudomonadati</taxon>
        <taxon>Thermodesulfobacteriota</taxon>
        <taxon>Desulfobulbia</taxon>
        <taxon>Desulfobulbales</taxon>
        <taxon>Desulfocapsaceae</taxon>
        <taxon>Desulfocapsa</taxon>
    </lineage>
</organism>
<dbReference type="KEGG" id="dsf:UWK_01683"/>
<dbReference type="EMBL" id="CP003985">
    <property type="protein sequence ID" value="AGF78241.1"/>
    <property type="molecule type" value="Genomic_DNA"/>
</dbReference>
<feature type="transmembrane region" description="Helical" evidence="1">
    <location>
        <begin position="62"/>
        <end position="85"/>
    </location>
</feature>
<feature type="transmembrane region" description="Helical" evidence="1">
    <location>
        <begin position="12"/>
        <end position="35"/>
    </location>
</feature>
<dbReference type="HOGENOM" id="CLU_2092891_0_0_7"/>
<reference evidence="3" key="1">
    <citation type="journal article" date="2013" name="Stand. Genomic Sci.">
        <title>Complete genome sequence of Desulfocapsa sulfexigens, a marine deltaproteobacterium specialized in disproportionating inorganic sulfur compounds.</title>
        <authorList>
            <person name="Finster K.W."/>
            <person name="Kjeldsen K.U."/>
            <person name="Kube M."/>
            <person name="Reinhardt R."/>
            <person name="Mussmann M."/>
            <person name="Amann R."/>
            <person name="Schreiber L."/>
        </authorList>
    </citation>
    <scope>NUCLEOTIDE SEQUENCE [LARGE SCALE GENOMIC DNA]</scope>
    <source>
        <strain evidence="3">DSM 10523 / SB164P1</strain>
    </source>
</reference>
<evidence type="ECO:0000313" key="3">
    <source>
        <dbReference type="Proteomes" id="UP000011721"/>
    </source>
</evidence>
<protein>
    <submittedName>
        <fullName evidence="2">Uncharacterized protein</fullName>
    </submittedName>
</protein>
<keyword evidence="3" id="KW-1185">Reference proteome</keyword>
<dbReference type="Proteomes" id="UP000011721">
    <property type="component" value="Chromosome"/>
</dbReference>
<sequence length="116" mass="13356">MFFTQHLTRKEILITWLFGSILLMLIVSVISMLTLHFTSQPDPTLPIQPIEHFFSMAFRVPVGWFLSFLTPFGWANIFFLCLSILTRRQTLLTGSAIATVLSGIWWPTTYITMTNL</sequence>
<feature type="transmembrane region" description="Helical" evidence="1">
    <location>
        <begin position="92"/>
        <end position="113"/>
    </location>
</feature>
<accession>M1PP91</accession>
<gene>
    <name evidence="2" type="ordered locus">UWK_01683</name>
</gene>
<dbReference type="AlphaFoldDB" id="M1PP91"/>
<evidence type="ECO:0000256" key="1">
    <source>
        <dbReference type="SAM" id="Phobius"/>
    </source>
</evidence>
<keyword evidence="1" id="KW-0812">Transmembrane</keyword>
<evidence type="ECO:0000313" key="2">
    <source>
        <dbReference type="EMBL" id="AGF78241.1"/>
    </source>
</evidence>
<keyword evidence="1" id="KW-0472">Membrane</keyword>
<dbReference type="STRING" id="1167006.UWK_01683"/>
<keyword evidence="1" id="KW-1133">Transmembrane helix</keyword>
<name>M1PP91_DESSD</name>
<proteinExistence type="predicted"/>